<dbReference type="SUPFAM" id="SSF54821">
    <property type="entry name" value="Ribosomal protein S3 C-terminal domain"/>
    <property type="match status" value="1"/>
</dbReference>
<accession>A0ABY4YJP5</accession>
<evidence type="ECO:0000256" key="4">
    <source>
        <dbReference type="ARBA" id="ARBA00022980"/>
    </source>
</evidence>
<gene>
    <name evidence="8 12" type="primary">rpsC</name>
    <name evidence="12" type="ORF">NF557_03625</name>
</gene>
<evidence type="ECO:0000259" key="11">
    <source>
        <dbReference type="PROSITE" id="PS50823"/>
    </source>
</evidence>
<dbReference type="InterPro" id="IPR001351">
    <property type="entry name" value="Ribosomal_uS3_C"/>
</dbReference>
<organism evidence="12 13">
    <name type="scientific">Ornithinimicrobium cryptoxanthini</name>
    <dbReference type="NCBI Taxonomy" id="2934161"/>
    <lineage>
        <taxon>Bacteria</taxon>
        <taxon>Bacillati</taxon>
        <taxon>Actinomycetota</taxon>
        <taxon>Actinomycetes</taxon>
        <taxon>Micrococcales</taxon>
        <taxon>Ornithinimicrobiaceae</taxon>
        <taxon>Ornithinimicrobium</taxon>
    </lineage>
</organism>
<keyword evidence="3 8" id="KW-0694">RNA-binding</keyword>
<evidence type="ECO:0000313" key="13">
    <source>
        <dbReference type="Proteomes" id="UP001056535"/>
    </source>
</evidence>
<dbReference type="InterPro" id="IPR005704">
    <property type="entry name" value="Ribosomal_uS3_bac-typ"/>
</dbReference>
<dbReference type="SUPFAM" id="SSF54814">
    <property type="entry name" value="Prokaryotic type KH domain (KH-domain type II)"/>
    <property type="match status" value="1"/>
</dbReference>
<comment type="similarity">
    <text evidence="1 8 9">Belongs to the universal ribosomal protein uS3 family.</text>
</comment>
<evidence type="ECO:0000256" key="1">
    <source>
        <dbReference type="ARBA" id="ARBA00010761"/>
    </source>
</evidence>
<keyword evidence="2 8" id="KW-0699">rRNA-binding</keyword>
<dbReference type="InterPro" id="IPR036419">
    <property type="entry name" value="Ribosomal_S3_C_sf"/>
</dbReference>
<dbReference type="Gene3D" id="3.30.300.20">
    <property type="match status" value="1"/>
</dbReference>
<dbReference type="PROSITE" id="PS50823">
    <property type="entry name" value="KH_TYPE_2"/>
    <property type="match status" value="1"/>
</dbReference>
<dbReference type="InterPro" id="IPR009019">
    <property type="entry name" value="KH_sf_prok-type"/>
</dbReference>
<keyword evidence="5 8" id="KW-0687">Ribonucleoprotein</keyword>
<dbReference type="InterPro" id="IPR004087">
    <property type="entry name" value="KH_dom"/>
</dbReference>
<comment type="function">
    <text evidence="6 8">Binds the lower part of the 30S subunit head. Binds mRNA in the 70S ribosome, positioning it for translation.</text>
</comment>
<keyword evidence="13" id="KW-1185">Reference proteome</keyword>
<dbReference type="InterPro" id="IPR015946">
    <property type="entry name" value="KH_dom-like_a/b"/>
</dbReference>
<reference evidence="12" key="1">
    <citation type="submission" date="2022-06" db="EMBL/GenBank/DDBJ databases">
        <title>Ornithinimicrobium JY.X270.</title>
        <authorList>
            <person name="Huang Y."/>
        </authorList>
    </citation>
    <scope>NUCLEOTIDE SEQUENCE</scope>
    <source>
        <strain evidence="12">JY.X270</strain>
    </source>
</reference>
<protein>
    <recommendedName>
        <fullName evidence="7 8">Small ribosomal subunit protein uS3</fullName>
    </recommendedName>
</protein>
<dbReference type="PROSITE" id="PS00548">
    <property type="entry name" value="RIBOSOMAL_S3"/>
    <property type="match status" value="1"/>
</dbReference>
<evidence type="ECO:0000256" key="10">
    <source>
        <dbReference type="SAM" id="MobiDB-lite"/>
    </source>
</evidence>
<evidence type="ECO:0000256" key="2">
    <source>
        <dbReference type="ARBA" id="ARBA00022730"/>
    </source>
</evidence>
<evidence type="ECO:0000256" key="6">
    <source>
        <dbReference type="ARBA" id="ARBA00024998"/>
    </source>
</evidence>
<dbReference type="Gene3D" id="3.30.1140.32">
    <property type="entry name" value="Ribosomal protein S3, C-terminal domain"/>
    <property type="match status" value="1"/>
</dbReference>
<dbReference type="NCBIfam" id="TIGR01009">
    <property type="entry name" value="rpsC_bact"/>
    <property type="match status" value="1"/>
</dbReference>
<feature type="region of interest" description="Disordered" evidence="10">
    <location>
        <begin position="217"/>
        <end position="290"/>
    </location>
</feature>
<evidence type="ECO:0000256" key="9">
    <source>
        <dbReference type="RuleBase" id="RU003624"/>
    </source>
</evidence>
<sequence length="290" mass="32143">MGQKINPNGYRLGITTDHRSRWFADSTKPGQRYRDYVKEDVAIRNLMSTGMDRAGISKVEIERTRDRVRVDIHTARPGIVIGRRGAEADRIRGELEKLTGKQVQLNILEVKNPETDAQLVAQGIAEQLAARVTFRRAMRKGMQSSLRAGAKGIRIQCSGRLGGAEMSRSEFYREGRVPLHTLRANIDYGFYEARTTFGRIGVKVWIYKGDLTAKELAREQAAAPPSRGPRRDDRGPRRDDRGPRRDDRAGRGPRRDAGTATEAPATEAAAGAPVEAPATDTPARPEGEQS</sequence>
<dbReference type="InterPro" id="IPR057258">
    <property type="entry name" value="Ribosomal_uS3"/>
</dbReference>
<name>A0ABY4YJP5_9MICO</name>
<dbReference type="Proteomes" id="UP001056535">
    <property type="component" value="Chromosome"/>
</dbReference>
<dbReference type="InterPro" id="IPR018280">
    <property type="entry name" value="Ribosomal_uS3_CS"/>
</dbReference>
<feature type="compositionally biased region" description="Low complexity" evidence="10">
    <location>
        <begin position="258"/>
        <end position="279"/>
    </location>
</feature>
<evidence type="ECO:0000256" key="8">
    <source>
        <dbReference type="HAMAP-Rule" id="MF_01309"/>
    </source>
</evidence>
<dbReference type="GO" id="GO:0005840">
    <property type="term" value="C:ribosome"/>
    <property type="evidence" value="ECO:0007669"/>
    <property type="project" value="UniProtKB-KW"/>
</dbReference>
<feature type="domain" description="KH type-2" evidence="11">
    <location>
        <begin position="43"/>
        <end position="111"/>
    </location>
</feature>
<feature type="compositionally biased region" description="Basic and acidic residues" evidence="10">
    <location>
        <begin position="229"/>
        <end position="257"/>
    </location>
</feature>
<keyword evidence="4 8" id="KW-0689">Ribosomal protein</keyword>
<evidence type="ECO:0000313" key="12">
    <source>
        <dbReference type="EMBL" id="USQ77021.1"/>
    </source>
</evidence>
<evidence type="ECO:0000256" key="3">
    <source>
        <dbReference type="ARBA" id="ARBA00022884"/>
    </source>
</evidence>
<dbReference type="CDD" id="cd02412">
    <property type="entry name" value="KH-II_30S_S3"/>
    <property type="match status" value="1"/>
</dbReference>
<dbReference type="InterPro" id="IPR004044">
    <property type="entry name" value="KH_dom_type_2"/>
</dbReference>
<dbReference type="EMBL" id="CP099490">
    <property type="protein sequence ID" value="USQ77021.1"/>
    <property type="molecule type" value="Genomic_DNA"/>
</dbReference>
<dbReference type="Pfam" id="PF07650">
    <property type="entry name" value="KH_2"/>
    <property type="match status" value="1"/>
</dbReference>
<dbReference type="HAMAP" id="MF_01309_B">
    <property type="entry name" value="Ribosomal_uS3_B"/>
    <property type="match status" value="1"/>
</dbReference>
<dbReference type="RefSeq" id="WP_252621722.1">
    <property type="nucleotide sequence ID" value="NZ_CP099490.1"/>
</dbReference>
<proteinExistence type="inferred from homology"/>
<dbReference type="Pfam" id="PF00189">
    <property type="entry name" value="Ribosomal_S3_C"/>
    <property type="match status" value="1"/>
</dbReference>
<dbReference type="PANTHER" id="PTHR11760">
    <property type="entry name" value="30S/40S RIBOSOMAL PROTEIN S3"/>
    <property type="match status" value="1"/>
</dbReference>
<evidence type="ECO:0000256" key="7">
    <source>
        <dbReference type="ARBA" id="ARBA00035257"/>
    </source>
</evidence>
<dbReference type="SMART" id="SM00322">
    <property type="entry name" value="KH"/>
    <property type="match status" value="1"/>
</dbReference>
<comment type="subunit">
    <text evidence="8">Part of the 30S ribosomal subunit. Forms a tight complex with proteins S10 and S14.</text>
</comment>
<evidence type="ECO:0000256" key="5">
    <source>
        <dbReference type="ARBA" id="ARBA00023274"/>
    </source>
</evidence>
<dbReference type="PANTHER" id="PTHR11760:SF19">
    <property type="entry name" value="SMALL RIBOSOMAL SUBUNIT PROTEIN US3C"/>
    <property type="match status" value="1"/>
</dbReference>